<sequence>MLVRGRGFSVSTSCQDECGFQMEDSAWVEVGGVPFKLWKFTTFIKSASKMGRVLGKFPGEKFIFVLEHRSSSTEETIYSEKVKRKGTENDLRTYWREG</sequence>
<reference evidence="1" key="1">
    <citation type="journal article" date="2022" name="Int. J. Mol. Sci.">
        <title>Draft Genome of Tanacetum Coccineum: Genomic Comparison of Closely Related Tanacetum-Family Plants.</title>
        <authorList>
            <person name="Yamashiro T."/>
            <person name="Shiraishi A."/>
            <person name="Nakayama K."/>
            <person name="Satake H."/>
        </authorList>
    </citation>
    <scope>NUCLEOTIDE SEQUENCE</scope>
</reference>
<comment type="caution">
    <text evidence="1">The sequence shown here is derived from an EMBL/GenBank/DDBJ whole genome shotgun (WGS) entry which is preliminary data.</text>
</comment>
<name>A0ABQ5J0A6_9ASTR</name>
<keyword evidence="2" id="KW-1185">Reference proteome</keyword>
<evidence type="ECO:0000313" key="1">
    <source>
        <dbReference type="EMBL" id="GJU05895.1"/>
    </source>
</evidence>
<dbReference type="EMBL" id="BQNB010021387">
    <property type="protein sequence ID" value="GJU05895.1"/>
    <property type="molecule type" value="Genomic_DNA"/>
</dbReference>
<accession>A0ABQ5J0A6</accession>
<dbReference type="Proteomes" id="UP001151760">
    <property type="component" value="Unassembled WGS sequence"/>
</dbReference>
<reference evidence="1" key="2">
    <citation type="submission" date="2022-01" db="EMBL/GenBank/DDBJ databases">
        <authorList>
            <person name="Yamashiro T."/>
            <person name="Shiraishi A."/>
            <person name="Satake H."/>
            <person name="Nakayama K."/>
        </authorList>
    </citation>
    <scope>NUCLEOTIDE SEQUENCE</scope>
</reference>
<proteinExistence type="predicted"/>
<evidence type="ECO:0008006" key="3">
    <source>
        <dbReference type="Google" id="ProtNLM"/>
    </source>
</evidence>
<protein>
    <recommendedName>
        <fullName evidence="3">DUF4283 domain-containing protein</fullName>
    </recommendedName>
</protein>
<organism evidence="1 2">
    <name type="scientific">Tanacetum coccineum</name>
    <dbReference type="NCBI Taxonomy" id="301880"/>
    <lineage>
        <taxon>Eukaryota</taxon>
        <taxon>Viridiplantae</taxon>
        <taxon>Streptophyta</taxon>
        <taxon>Embryophyta</taxon>
        <taxon>Tracheophyta</taxon>
        <taxon>Spermatophyta</taxon>
        <taxon>Magnoliopsida</taxon>
        <taxon>eudicotyledons</taxon>
        <taxon>Gunneridae</taxon>
        <taxon>Pentapetalae</taxon>
        <taxon>asterids</taxon>
        <taxon>campanulids</taxon>
        <taxon>Asterales</taxon>
        <taxon>Asteraceae</taxon>
        <taxon>Asteroideae</taxon>
        <taxon>Anthemideae</taxon>
        <taxon>Anthemidinae</taxon>
        <taxon>Tanacetum</taxon>
    </lineage>
</organism>
<evidence type="ECO:0000313" key="2">
    <source>
        <dbReference type="Proteomes" id="UP001151760"/>
    </source>
</evidence>
<gene>
    <name evidence="1" type="ORF">Tco_1122325</name>
</gene>